<dbReference type="SUPFAM" id="SSF103473">
    <property type="entry name" value="MFS general substrate transporter"/>
    <property type="match status" value="1"/>
</dbReference>
<evidence type="ECO:0000259" key="9">
    <source>
        <dbReference type="PROSITE" id="PS50850"/>
    </source>
</evidence>
<proteinExistence type="inferred from homology"/>
<dbReference type="Gene3D" id="1.20.1250.20">
    <property type="entry name" value="MFS general substrate transporter like domains"/>
    <property type="match status" value="1"/>
</dbReference>
<dbReference type="GO" id="GO:0070837">
    <property type="term" value="P:dehydroascorbic acid transport"/>
    <property type="evidence" value="ECO:0007669"/>
    <property type="project" value="TreeGrafter"/>
</dbReference>
<feature type="domain" description="Major facilitator superfamily (MFS) profile" evidence="9">
    <location>
        <begin position="56"/>
        <end position="556"/>
    </location>
</feature>
<feature type="transmembrane region" description="Helical" evidence="8">
    <location>
        <begin position="503"/>
        <end position="525"/>
    </location>
</feature>
<dbReference type="PROSITE" id="PS00217">
    <property type="entry name" value="SUGAR_TRANSPORT_2"/>
    <property type="match status" value="1"/>
</dbReference>
<feature type="transmembrane region" description="Helical" evidence="8">
    <location>
        <begin position="464"/>
        <end position="491"/>
    </location>
</feature>
<evidence type="ECO:0000313" key="11">
    <source>
        <dbReference type="Proteomes" id="UP001195483"/>
    </source>
</evidence>
<dbReference type="GO" id="GO:0055056">
    <property type="term" value="F:D-glucose transmembrane transporter activity"/>
    <property type="evidence" value="ECO:0007669"/>
    <property type="project" value="TreeGrafter"/>
</dbReference>
<feature type="transmembrane region" description="Helical" evidence="8">
    <location>
        <begin position="531"/>
        <end position="552"/>
    </location>
</feature>
<dbReference type="GO" id="GO:0046323">
    <property type="term" value="P:D-glucose import"/>
    <property type="evidence" value="ECO:0007669"/>
    <property type="project" value="TreeGrafter"/>
</dbReference>
<evidence type="ECO:0000256" key="8">
    <source>
        <dbReference type="SAM" id="Phobius"/>
    </source>
</evidence>
<protein>
    <recommendedName>
        <fullName evidence="9">Major facilitator superfamily (MFS) profile domain-containing protein</fullName>
    </recommendedName>
</protein>
<dbReference type="GO" id="GO:0005353">
    <property type="term" value="F:fructose transmembrane transporter activity"/>
    <property type="evidence" value="ECO:0007669"/>
    <property type="project" value="UniProtKB-ARBA"/>
</dbReference>
<evidence type="ECO:0000256" key="2">
    <source>
        <dbReference type="ARBA" id="ARBA00022448"/>
    </source>
</evidence>
<evidence type="ECO:0000256" key="6">
    <source>
        <dbReference type="ARBA" id="ARBA00023136"/>
    </source>
</evidence>
<dbReference type="PRINTS" id="PR00171">
    <property type="entry name" value="SUGRTRNSPORT"/>
</dbReference>
<dbReference type="InterPro" id="IPR003663">
    <property type="entry name" value="Sugar/inositol_transpt"/>
</dbReference>
<dbReference type="InterPro" id="IPR045263">
    <property type="entry name" value="GLUT"/>
</dbReference>
<dbReference type="EMBL" id="JAEAOA010001808">
    <property type="protein sequence ID" value="KAK3603513.1"/>
    <property type="molecule type" value="Genomic_DNA"/>
</dbReference>
<evidence type="ECO:0000256" key="7">
    <source>
        <dbReference type="RuleBase" id="RU003346"/>
    </source>
</evidence>
<keyword evidence="5 8" id="KW-1133">Transmembrane helix</keyword>
<feature type="transmembrane region" description="Helical" evidence="8">
    <location>
        <begin position="187"/>
        <end position="204"/>
    </location>
</feature>
<dbReference type="Pfam" id="PF00083">
    <property type="entry name" value="Sugar_tr"/>
    <property type="match status" value="1"/>
</dbReference>
<evidence type="ECO:0000256" key="4">
    <source>
        <dbReference type="ARBA" id="ARBA00022692"/>
    </source>
</evidence>
<comment type="similarity">
    <text evidence="7">Belongs to the major facilitator superfamily. Sugar transporter (TC 2.A.1.1) family.</text>
</comment>
<dbReference type="NCBIfam" id="TIGR00879">
    <property type="entry name" value="SP"/>
    <property type="match status" value="1"/>
</dbReference>
<dbReference type="Proteomes" id="UP001195483">
    <property type="component" value="Unassembled WGS sequence"/>
</dbReference>
<feature type="transmembrane region" description="Helical" evidence="8">
    <location>
        <begin position="155"/>
        <end position="175"/>
    </location>
</feature>
<reference evidence="10" key="2">
    <citation type="journal article" date="2021" name="Genome Biol. Evol.">
        <title>Developing a high-quality reference genome for a parasitic bivalve with doubly uniparental inheritance (Bivalvia: Unionida).</title>
        <authorList>
            <person name="Smith C.H."/>
        </authorList>
    </citation>
    <scope>NUCLEOTIDE SEQUENCE</scope>
    <source>
        <strain evidence="10">CHS0354</strain>
        <tissue evidence="10">Mantle</tissue>
    </source>
</reference>
<dbReference type="AlphaFoldDB" id="A0AAE0T4U8"/>
<dbReference type="InterPro" id="IPR005829">
    <property type="entry name" value="Sugar_transporter_CS"/>
</dbReference>
<dbReference type="GO" id="GO:0005886">
    <property type="term" value="C:plasma membrane"/>
    <property type="evidence" value="ECO:0007669"/>
    <property type="project" value="UniProtKB-SubCell"/>
</dbReference>
<comment type="subcellular location">
    <subcellularLocation>
        <location evidence="1">Cell membrane</location>
        <topology evidence="1">Multi-pass membrane protein</topology>
    </subcellularLocation>
</comment>
<feature type="transmembrane region" description="Helical" evidence="8">
    <location>
        <begin position="48"/>
        <end position="69"/>
    </location>
</feature>
<keyword evidence="3" id="KW-1003">Cell membrane</keyword>
<feature type="transmembrane region" description="Helical" evidence="8">
    <location>
        <begin position="277"/>
        <end position="299"/>
    </location>
</feature>
<dbReference type="InterPro" id="IPR036259">
    <property type="entry name" value="MFS_trans_sf"/>
</dbReference>
<comment type="caution">
    <text evidence="10">The sequence shown here is derived from an EMBL/GenBank/DDBJ whole genome shotgun (WGS) entry which is preliminary data.</text>
</comment>
<evidence type="ECO:0000256" key="1">
    <source>
        <dbReference type="ARBA" id="ARBA00004651"/>
    </source>
</evidence>
<evidence type="ECO:0000313" key="10">
    <source>
        <dbReference type="EMBL" id="KAK3603513.1"/>
    </source>
</evidence>
<feature type="transmembrane region" description="Helical" evidence="8">
    <location>
        <begin position="399"/>
        <end position="422"/>
    </location>
</feature>
<reference evidence="10" key="3">
    <citation type="submission" date="2023-05" db="EMBL/GenBank/DDBJ databases">
        <authorList>
            <person name="Smith C.H."/>
        </authorList>
    </citation>
    <scope>NUCLEOTIDE SEQUENCE</scope>
    <source>
        <strain evidence="10">CHS0354</strain>
        <tissue evidence="10">Mantle</tissue>
    </source>
</reference>
<evidence type="ECO:0000256" key="3">
    <source>
        <dbReference type="ARBA" id="ARBA00022475"/>
    </source>
</evidence>
<dbReference type="InterPro" id="IPR020846">
    <property type="entry name" value="MFS_dom"/>
</dbReference>
<reference evidence="10" key="1">
    <citation type="journal article" date="2021" name="Genome Biol. Evol.">
        <title>A High-Quality Reference Genome for a Parasitic Bivalve with Doubly Uniparental Inheritance (Bivalvia: Unionida).</title>
        <authorList>
            <person name="Smith C.H."/>
        </authorList>
    </citation>
    <scope>NUCLEOTIDE SEQUENCE</scope>
    <source>
        <strain evidence="10">CHS0354</strain>
    </source>
</reference>
<dbReference type="PANTHER" id="PTHR23503:SF132">
    <property type="entry name" value="SOLUTE CARRIER FAMILY 2, FACILITATED GLUCOSE TRANSPORTER MEMBER 5-LIKE"/>
    <property type="match status" value="1"/>
</dbReference>
<sequence length="591" mass="65348">MKRNEDVFENDIVYKPTVKANGVNEDIRSKQQQNGHVQGKTDENEAGWTFWLVFSVVVAVFGNSFLYGYNIGVVNSPAKIIQDFYGEVYAERNGIKPDKHILSSSSNVSTTTVTVVIGSPGQNNTGYNIDPAKANNVSKSSTENEGSVDDNFLDLMWSITVAIFVLFGMFGAFASGKIADFFGRKRGMIIITFIMFLAAVFGAIPKAVRSPECLIVSRAFVGLHCGINISLASLYLAEISPKKIRGAVGTFHQLFITIGILWSMILGLPGFSGSPNLWPFLFAFNAIPAFVCLVVFPFCPESPRFLLIKKNDEDGATKALRRLRGRNDVENEIEEMRSEAKKASSIKQFTLKELLTTPELKLPIIIACLMQVAQQWSGINAVMSYSAFIFQQAKIEESAIPYVIVGQGAINVIATIIAIPLMEKAGRRALLLGPMGLMVGSFVVLTIFLNLLNNTGMADSHSAFAIVCIVAMLSYIIGFALGLGPIPFIVVSEIFRQEPRAAAMSFSLAFNWVCNFILVLTFRFIQKGIGPYTYLIFIVILVASILFIFFFLPETKNRSFDEIASSIGFRHKRKWQPDEDRELQPMGNQKV</sequence>
<dbReference type="PANTHER" id="PTHR23503">
    <property type="entry name" value="SOLUTE CARRIER FAMILY 2"/>
    <property type="match status" value="1"/>
</dbReference>
<dbReference type="FunFam" id="1.20.1250.20:FF:001511">
    <property type="entry name" value="Solute carrier family 2, facilitated glucose transporter member 5"/>
    <property type="match status" value="1"/>
</dbReference>
<keyword evidence="11" id="KW-1185">Reference proteome</keyword>
<dbReference type="InterPro" id="IPR005828">
    <property type="entry name" value="MFS_sugar_transport-like"/>
</dbReference>
<feature type="transmembrane region" description="Helical" evidence="8">
    <location>
        <begin position="249"/>
        <end position="271"/>
    </location>
</feature>
<gene>
    <name evidence="10" type="ORF">CHS0354_030370</name>
</gene>
<name>A0AAE0T4U8_9BIVA</name>
<keyword evidence="2 7" id="KW-0813">Transport</keyword>
<feature type="transmembrane region" description="Helical" evidence="8">
    <location>
        <begin position="429"/>
        <end position="452"/>
    </location>
</feature>
<dbReference type="PROSITE" id="PS00216">
    <property type="entry name" value="SUGAR_TRANSPORT_1"/>
    <property type="match status" value="2"/>
</dbReference>
<dbReference type="PROSITE" id="PS50850">
    <property type="entry name" value="MFS"/>
    <property type="match status" value="1"/>
</dbReference>
<organism evidence="10 11">
    <name type="scientific">Potamilus streckersoni</name>
    <dbReference type="NCBI Taxonomy" id="2493646"/>
    <lineage>
        <taxon>Eukaryota</taxon>
        <taxon>Metazoa</taxon>
        <taxon>Spiralia</taxon>
        <taxon>Lophotrochozoa</taxon>
        <taxon>Mollusca</taxon>
        <taxon>Bivalvia</taxon>
        <taxon>Autobranchia</taxon>
        <taxon>Heteroconchia</taxon>
        <taxon>Palaeoheterodonta</taxon>
        <taxon>Unionida</taxon>
        <taxon>Unionoidea</taxon>
        <taxon>Unionidae</taxon>
        <taxon>Ambleminae</taxon>
        <taxon>Lampsilini</taxon>
        <taxon>Potamilus</taxon>
    </lineage>
</organism>
<keyword evidence="6 8" id="KW-0472">Membrane</keyword>
<evidence type="ECO:0000256" key="5">
    <source>
        <dbReference type="ARBA" id="ARBA00022989"/>
    </source>
</evidence>
<feature type="transmembrane region" description="Helical" evidence="8">
    <location>
        <begin position="216"/>
        <end position="237"/>
    </location>
</feature>
<dbReference type="GO" id="GO:1990539">
    <property type="term" value="P:fructose import across plasma membrane"/>
    <property type="evidence" value="ECO:0007669"/>
    <property type="project" value="UniProtKB-ARBA"/>
</dbReference>
<accession>A0AAE0T4U8</accession>
<keyword evidence="4 8" id="KW-0812">Transmembrane</keyword>